<dbReference type="OrthoDB" id="5379303at2"/>
<feature type="signal peptide" evidence="1">
    <location>
        <begin position="1"/>
        <end position="21"/>
    </location>
</feature>
<evidence type="ECO:0000256" key="1">
    <source>
        <dbReference type="SAM" id="SignalP"/>
    </source>
</evidence>
<evidence type="ECO:0000313" key="3">
    <source>
        <dbReference type="Proteomes" id="UP000182229"/>
    </source>
</evidence>
<proteinExistence type="predicted"/>
<reference evidence="2 3" key="2">
    <citation type="submission" date="2016-12" db="EMBL/GenBank/DDBJ databases">
        <title>Draft Genome Sequence of Cystobacter ferrugineus Strain Cbfe23.</title>
        <authorList>
            <person name="Akbar S."/>
            <person name="Dowd S.E."/>
            <person name="Stevens D.C."/>
        </authorList>
    </citation>
    <scope>NUCLEOTIDE SEQUENCE [LARGE SCALE GENOMIC DNA]</scope>
    <source>
        <strain evidence="2 3">Cbfe23</strain>
    </source>
</reference>
<keyword evidence="1" id="KW-0732">Signal</keyword>
<dbReference type="STRING" id="83449.BON30_27690"/>
<feature type="chain" id="PRO_5013109522" evidence="1">
    <location>
        <begin position="22"/>
        <end position="471"/>
    </location>
</feature>
<gene>
    <name evidence="2" type="ORF">BON30_27690</name>
</gene>
<dbReference type="EMBL" id="MPIN01000008">
    <property type="protein sequence ID" value="OJH37116.1"/>
    <property type="molecule type" value="Genomic_DNA"/>
</dbReference>
<comment type="caution">
    <text evidence="2">The sequence shown here is derived from an EMBL/GenBank/DDBJ whole genome shotgun (WGS) entry which is preliminary data.</text>
</comment>
<organism evidence="2 3">
    <name type="scientific">Cystobacter ferrugineus</name>
    <dbReference type="NCBI Taxonomy" id="83449"/>
    <lineage>
        <taxon>Bacteria</taxon>
        <taxon>Pseudomonadati</taxon>
        <taxon>Myxococcota</taxon>
        <taxon>Myxococcia</taxon>
        <taxon>Myxococcales</taxon>
        <taxon>Cystobacterineae</taxon>
        <taxon>Archangiaceae</taxon>
        <taxon>Cystobacter</taxon>
    </lineage>
</organism>
<name>A0A1L9B4E7_9BACT</name>
<evidence type="ECO:0000313" key="2">
    <source>
        <dbReference type="EMBL" id="OJH37116.1"/>
    </source>
</evidence>
<reference evidence="3" key="1">
    <citation type="submission" date="2016-11" db="EMBL/GenBank/DDBJ databases">
        <authorList>
            <person name="Shukria A."/>
            <person name="Stevens D.C."/>
        </authorList>
    </citation>
    <scope>NUCLEOTIDE SEQUENCE [LARGE SCALE GENOMIC DNA]</scope>
    <source>
        <strain evidence="3">Cbfe23</strain>
    </source>
</reference>
<accession>A0A1L9B4E7</accession>
<keyword evidence="3" id="KW-1185">Reference proteome</keyword>
<dbReference type="Proteomes" id="UP000182229">
    <property type="component" value="Unassembled WGS sequence"/>
</dbReference>
<protein>
    <submittedName>
        <fullName evidence="2">Uncharacterized protein</fullName>
    </submittedName>
</protein>
<sequence length="471" mass="49437">MLCFVLAASLAAAPAPRAATATETLVHIPRMDAIQGLTAFLERAGQPSAMLRPDVWFAELHPFLSIDPRQPDTFTRAGIDPATPLTLSVLASGRISCTRLADPKLFQERAAAMLLSANPKVTEVKPTTSAGLTSVLVPRESGGDIGYALKGKEACAFASEGGGFVDDGQGKVLFKEASRLVSQAPKADARMGKLPGTLYVSIPKRGLTVGLDGSATALQVEGTGTNLPLPAFQSSGTSPYGTMMPSGLLFSRARLTPAGVSDVMDNVRSIIQRICPDCPKAEVTSITRSVSGRLTGNVLTVVDGVRPRPNLRTPEGRFFAPRQALVAEMTDPAAVKSALAPLAKFPGVRVLEDGYALDVKGGTLILHIRGRHLALGNDETVASSLLSVVPAQGAKLPHAVTFTVDPARVASGLKQVSLMDVISDKRLAGIFTVGLELGPLLTQSKDIEGWLDSLPGGGHRFSSRWTLPATP</sequence>
<dbReference type="AlphaFoldDB" id="A0A1L9B4E7"/>